<name>A0A370U881_9GAMM</name>
<gene>
    <name evidence="1" type="ORF">DN730_12415</name>
</gene>
<organism evidence="1 2">
    <name type="scientific">Marinomonas piezotolerans</name>
    <dbReference type="NCBI Taxonomy" id="2213058"/>
    <lineage>
        <taxon>Bacteria</taxon>
        <taxon>Pseudomonadati</taxon>
        <taxon>Pseudomonadota</taxon>
        <taxon>Gammaproteobacteria</taxon>
        <taxon>Oceanospirillales</taxon>
        <taxon>Oceanospirillaceae</taxon>
        <taxon>Marinomonas</taxon>
    </lineage>
</organism>
<keyword evidence="2" id="KW-1185">Reference proteome</keyword>
<dbReference type="EMBL" id="QKRA01000005">
    <property type="protein sequence ID" value="RDL43975.1"/>
    <property type="molecule type" value="Genomic_DNA"/>
</dbReference>
<accession>A0A370U881</accession>
<proteinExistence type="predicted"/>
<dbReference type="RefSeq" id="WP_115468460.1">
    <property type="nucleotide sequence ID" value="NZ_QKRA01000005.1"/>
</dbReference>
<dbReference type="AlphaFoldDB" id="A0A370U881"/>
<protein>
    <submittedName>
        <fullName evidence="1">Uncharacterized protein</fullName>
    </submittedName>
</protein>
<comment type="caution">
    <text evidence="1">The sequence shown here is derived from an EMBL/GenBank/DDBJ whole genome shotgun (WGS) entry which is preliminary data.</text>
</comment>
<reference evidence="1 2" key="1">
    <citation type="submission" date="2018-06" db="EMBL/GenBank/DDBJ databases">
        <title>Marinomonas sp. YLB-05 draft genome sequence.</title>
        <authorList>
            <person name="Yu L."/>
            <person name="Tang X."/>
        </authorList>
    </citation>
    <scope>NUCLEOTIDE SEQUENCE [LARGE SCALE GENOMIC DNA]</scope>
    <source>
        <strain evidence="1 2">YLB-05</strain>
    </source>
</reference>
<dbReference type="Proteomes" id="UP000254326">
    <property type="component" value="Unassembled WGS sequence"/>
</dbReference>
<evidence type="ECO:0000313" key="2">
    <source>
        <dbReference type="Proteomes" id="UP000254326"/>
    </source>
</evidence>
<sequence>MRNPSIKELLDNVDTTYLTEQDKAIMLAQAEASQYALSVVKSATAWAKNVVVSLASVLKPVNTAHS</sequence>
<evidence type="ECO:0000313" key="1">
    <source>
        <dbReference type="EMBL" id="RDL43975.1"/>
    </source>
</evidence>